<dbReference type="Proteomes" id="UP000626092">
    <property type="component" value="Unassembled WGS sequence"/>
</dbReference>
<dbReference type="InterPro" id="IPR050620">
    <property type="entry name" value="Thioredoxin_H-type-like"/>
</dbReference>
<keyword evidence="3" id="KW-1185">Reference proteome</keyword>
<dbReference type="AlphaFoldDB" id="A0A834G3J1"/>
<gene>
    <name evidence="2" type="ORF">RHSIM_Rhsim12G0055200</name>
</gene>
<dbReference type="EMBL" id="WJXA01000012">
    <property type="protein sequence ID" value="KAF7123557.1"/>
    <property type="molecule type" value="Genomic_DNA"/>
</dbReference>
<reference evidence="2" key="1">
    <citation type="submission" date="2019-11" db="EMBL/GenBank/DDBJ databases">
        <authorList>
            <person name="Liu Y."/>
            <person name="Hou J."/>
            <person name="Li T.-Q."/>
            <person name="Guan C.-H."/>
            <person name="Wu X."/>
            <person name="Wu H.-Z."/>
            <person name="Ling F."/>
            <person name="Zhang R."/>
            <person name="Shi X.-G."/>
            <person name="Ren J.-P."/>
            <person name="Chen E.-F."/>
            <person name="Sun J.-M."/>
        </authorList>
    </citation>
    <scope>NUCLEOTIDE SEQUENCE</scope>
    <source>
        <strain evidence="2">Adult_tree_wgs_1</strain>
        <tissue evidence="2">Leaves</tissue>
    </source>
</reference>
<dbReference type="PANTHER" id="PTHR10438:SF463">
    <property type="entry name" value="THIOREDOXIN"/>
    <property type="match status" value="1"/>
</dbReference>
<evidence type="ECO:0000313" key="3">
    <source>
        <dbReference type="Proteomes" id="UP000626092"/>
    </source>
</evidence>
<name>A0A834G3J1_RHOSS</name>
<dbReference type="Gene3D" id="3.40.30.10">
    <property type="entry name" value="Glutaredoxin"/>
    <property type="match status" value="2"/>
</dbReference>
<dbReference type="OrthoDB" id="2121326at2759"/>
<accession>A0A834G3J1</accession>
<dbReference type="CDD" id="cd02947">
    <property type="entry name" value="TRX_family"/>
    <property type="match status" value="2"/>
</dbReference>
<evidence type="ECO:0000259" key="1">
    <source>
        <dbReference type="PROSITE" id="PS51352"/>
    </source>
</evidence>
<comment type="caution">
    <text evidence="2">The sequence shown here is derived from an EMBL/GenBank/DDBJ whole genome shotgun (WGS) entry which is preliminary data.</text>
</comment>
<sequence length="249" mass="28956">MRAELPARQNANRAQAVKNSQVLEFHSSTKWEAHFESSKKTSKLMVIYFSASRCGPCRLMEPTFIEYASKYKKVEFIKIDVHELMDVAQEFRVQVMPTFIFVEKGKVLDKITGARKEELQNKIEKHLGYCYLNKVVLKFHSSTKWKAHFKSSKETSKLMVIYFSASRCGPCRLMEPTFIEYASKYKKVEFIKIDVHELMDVAQEFGVRVMPTFIFAQKGKVVDKITGAKKEELENKIEEHLGYCILELK</sequence>
<protein>
    <recommendedName>
        <fullName evidence="1">Thioredoxin domain-containing protein</fullName>
    </recommendedName>
</protein>
<evidence type="ECO:0000313" key="2">
    <source>
        <dbReference type="EMBL" id="KAF7123557.1"/>
    </source>
</evidence>
<dbReference type="PANTHER" id="PTHR10438">
    <property type="entry name" value="THIOREDOXIN"/>
    <property type="match status" value="1"/>
</dbReference>
<dbReference type="InterPro" id="IPR036249">
    <property type="entry name" value="Thioredoxin-like_sf"/>
</dbReference>
<dbReference type="Pfam" id="PF00085">
    <property type="entry name" value="Thioredoxin"/>
    <property type="match status" value="2"/>
</dbReference>
<dbReference type="SUPFAM" id="SSF52833">
    <property type="entry name" value="Thioredoxin-like"/>
    <property type="match status" value="2"/>
</dbReference>
<dbReference type="PROSITE" id="PS51352">
    <property type="entry name" value="THIOREDOXIN_2"/>
    <property type="match status" value="2"/>
</dbReference>
<feature type="domain" description="Thioredoxin" evidence="1">
    <location>
        <begin position="3"/>
        <end position="101"/>
    </location>
</feature>
<feature type="domain" description="Thioredoxin" evidence="1">
    <location>
        <begin position="105"/>
        <end position="242"/>
    </location>
</feature>
<organism evidence="2 3">
    <name type="scientific">Rhododendron simsii</name>
    <name type="common">Sims's rhododendron</name>
    <dbReference type="NCBI Taxonomy" id="118357"/>
    <lineage>
        <taxon>Eukaryota</taxon>
        <taxon>Viridiplantae</taxon>
        <taxon>Streptophyta</taxon>
        <taxon>Embryophyta</taxon>
        <taxon>Tracheophyta</taxon>
        <taxon>Spermatophyta</taxon>
        <taxon>Magnoliopsida</taxon>
        <taxon>eudicotyledons</taxon>
        <taxon>Gunneridae</taxon>
        <taxon>Pentapetalae</taxon>
        <taxon>asterids</taxon>
        <taxon>Ericales</taxon>
        <taxon>Ericaceae</taxon>
        <taxon>Ericoideae</taxon>
        <taxon>Rhodoreae</taxon>
        <taxon>Rhododendron</taxon>
    </lineage>
</organism>
<dbReference type="InterPro" id="IPR013766">
    <property type="entry name" value="Thioredoxin_domain"/>
</dbReference>
<proteinExistence type="predicted"/>